<keyword evidence="9" id="KW-0653">Protein transport</keyword>
<feature type="transmembrane region" description="Helical" evidence="14">
    <location>
        <begin position="493"/>
        <end position="517"/>
    </location>
</feature>
<dbReference type="GO" id="GO:0051082">
    <property type="term" value="F:unfolded protein binding"/>
    <property type="evidence" value="ECO:0007669"/>
    <property type="project" value="TreeGrafter"/>
</dbReference>
<accession>A0A1X2ILZ6</accession>
<comment type="similarity">
    <text evidence="4">Belongs to the CHS7 family.</text>
</comment>
<dbReference type="Pfam" id="PF03407">
    <property type="entry name" value="Nucleotid_trans"/>
    <property type="match status" value="1"/>
</dbReference>
<name>A0A1X2ILZ6_9FUNG</name>
<comment type="subcellular location">
    <subcellularLocation>
        <location evidence="1">Endomembrane system</location>
        <topology evidence="1">Multi-pass membrane protein</topology>
    </subcellularLocation>
    <subcellularLocation>
        <location evidence="2">Endoplasmic reticulum membrane</location>
    </subcellularLocation>
</comment>
<keyword evidence="6" id="KW-0813">Transport</keyword>
<protein>
    <recommendedName>
        <fullName evidence="5">Chitin synthase export chaperone</fullName>
    </recommendedName>
</protein>
<dbReference type="GO" id="GO:0005789">
    <property type="term" value="C:endoplasmic reticulum membrane"/>
    <property type="evidence" value="ECO:0007669"/>
    <property type="project" value="UniProtKB-SubCell"/>
</dbReference>
<feature type="transmembrane region" description="Helical" evidence="14">
    <location>
        <begin position="454"/>
        <end position="481"/>
    </location>
</feature>
<evidence type="ECO:0000256" key="9">
    <source>
        <dbReference type="ARBA" id="ARBA00022927"/>
    </source>
</evidence>
<keyword evidence="18" id="KW-1185">Reference proteome</keyword>
<evidence type="ECO:0000256" key="6">
    <source>
        <dbReference type="ARBA" id="ARBA00022448"/>
    </source>
</evidence>
<dbReference type="Proteomes" id="UP000193560">
    <property type="component" value="Unassembled WGS sequence"/>
</dbReference>
<dbReference type="GO" id="GO:0071555">
    <property type="term" value="P:cell wall organization"/>
    <property type="evidence" value="ECO:0007669"/>
    <property type="project" value="UniProtKB-KW"/>
</dbReference>
<feature type="transmembrane region" description="Helical" evidence="14">
    <location>
        <begin position="426"/>
        <end position="448"/>
    </location>
</feature>
<organism evidence="17 18">
    <name type="scientific">Absidia repens</name>
    <dbReference type="NCBI Taxonomy" id="90262"/>
    <lineage>
        <taxon>Eukaryota</taxon>
        <taxon>Fungi</taxon>
        <taxon>Fungi incertae sedis</taxon>
        <taxon>Mucoromycota</taxon>
        <taxon>Mucoromycotina</taxon>
        <taxon>Mucoromycetes</taxon>
        <taxon>Mucorales</taxon>
        <taxon>Cunninghamellaceae</taxon>
        <taxon>Absidia</taxon>
    </lineage>
</organism>
<keyword evidence="7 14" id="KW-0812">Transmembrane</keyword>
<dbReference type="PANTHER" id="PTHR35329:SF2">
    <property type="entry name" value="CHITIN SYNTHASE EXPORT CHAPERONE"/>
    <property type="match status" value="1"/>
</dbReference>
<evidence type="ECO:0000256" key="11">
    <source>
        <dbReference type="ARBA" id="ARBA00023136"/>
    </source>
</evidence>
<evidence type="ECO:0000256" key="15">
    <source>
        <dbReference type="SAM" id="SignalP"/>
    </source>
</evidence>
<evidence type="ECO:0000256" key="8">
    <source>
        <dbReference type="ARBA" id="ARBA00022824"/>
    </source>
</evidence>
<dbReference type="OrthoDB" id="2189463at2759"/>
<dbReference type="AlphaFoldDB" id="A0A1X2ILZ6"/>
<dbReference type="InterPro" id="IPR005069">
    <property type="entry name" value="Nucl-diP-sugar_transferase"/>
</dbReference>
<feature type="transmembrane region" description="Helical" evidence="14">
    <location>
        <begin position="564"/>
        <end position="585"/>
    </location>
</feature>
<feature type="transmembrane region" description="Helical" evidence="14">
    <location>
        <begin position="591"/>
        <end position="611"/>
    </location>
</feature>
<comment type="similarity">
    <text evidence="3">Belongs to the glycosyltransferase 77 family.</text>
</comment>
<evidence type="ECO:0000256" key="5">
    <source>
        <dbReference type="ARBA" id="ARBA00018354"/>
    </source>
</evidence>
<evidence type="ECO:0000256" key="13">
    <source>
        <dbReference type="SAM" id="MobiDB-lite"/>
    </source>
</evidence>
<feature type="compositionally biased region" description="Acidic residues" evidence="13">
    <location>
        <begin position="63"/>
        <end position="73"/>
    </location>
</feature>
<keyword evidence="11 14" id="KW-0472">Membrane</keyword>
<feature type="transmembrane region" description="Helical" evidence="14">
    <location>
        <begin position="391"/>
        <end position="414"/>
    </location>
</feature>
<dbReference type="GO" id="GO:0006457">
    <property type="term" value="P:protein folding"/>
    <property type="evidence" value="ECO:0007669"/>
    <property type="project" value="TreeGrafter"/>
</dbReference>
<feature type="chain" id="PRO_5011964867" description="Chitin synthase export chaperone" evidence="15">
    <location>
        <begin position="17"/>
        <end position="692"/>
    </location>
</feature>
<keyword evidence="10 14" id="KW-1133">Transmembrane helix</keyword>
<feature type="domain" description="Nucleotide-diphospho-sugar transferase" evidence="16">
    <location>
        <begin position="141"/>
        <end position="344"/>
    </location>
</feature>
<sequence length="692" mass="77848">MFLLLSLISLGSRIYPDPSENSLVSDDKSDLTSGSITTGLAGSSSTDEPASPPAPAVSTTSAENDEPEAEDLVQVETEPTHEDEFVPKVFDAPSQAMQAIIDKNVMKHNKDRILLTAVANGGMADYTLNWIASLKRTKLDARFLVFAIDKELDDILTEKGFGDHVVRIPEDWFHQKLDSGMAKWLDKNYTPITHSKSLVVERLLYMGVTVWFSDVDIVFTSDTIYDYLRMKLDSRKSTEMLFTQETEQRILNSGFYIMRPTLTSKRILADSITIQDNEPKVTQQRAMNRIIDDMDLNYQHSKVALLDLSLFPHGRMYFERQIPTKYGMVPMMVHANYRIGDEKKKSLEKAGLCFDGICRTVALSLCPLIGQYDGIEPVCYSRNVDLGGNLIFQPATLIIDIVAIIMTAIMIYHIRSKYTAVGRKEIVMFFYLYMLCTFMEMLLVTGIIPISSPVYPWFAAIHMGLISATFWCLLLNGFVGFQFAEDGTPLSLWSIRISSFVFFIVVGAIAICTFKNISPFSYSAPGALWVFFFIINGICFIVYVISQIILVVNTLDDRWPLGDILFGTAFFVIGFILMFVFSVVICDQVKHYVDGLFFGAICTLLAVMMVYKYWDSITKEDLEFSVGSKQNVWEVKELMADDELSHQSSYHSTTALNQHPGATAISTPPAPAPAPPSNPYGQQYQQVEHHPF</sequence>
<evidence type="ECO:0000256" key="3">
    <source>
        <dbReference type="ARBA" id="ARBA00007033"/>
    </source>
</evidence>
<dbReference type="InterPro" id="IPR029044">
    <property type="entry name" value="Nucleotide-diphossugar_trans"/>
</dbReference>
<keyword evidence="8" id="KW-0256">Endoplasmic reticulum</keyword>
<comment type="caution">
    <text evidence="17">The sequence shown here is derived from an EMBL/GenBank/DDBJ whole genome shotgun (WGS) entry which is preliminary data.</text>
</comment>
<evidence type="ECO:0000256" key="14">
    <source>
        <dbReference type="SAM" id="Phobius"/>
    </source>
</evidence>
<evidence type="ECO:0000256" key="1">
    <source>
        <dbReference type="ARBA" id="ARBA00004127"/>
    </source>
</evidence>
<evidence type="ECO:0000256" key="4">
    <source>
        <dbReference type="ARBA" id="ARBA00009274"/>
    </source>
</evidence>
<feature type="region of interest" description="Disordered" evidence="13">
    <location>
        <begin position="16"/>
        <end position="80"/>
    </location>
</feature>
<evidence type="ECO:0000259" key="16">
    <source>
        <dbReference type="Pfam" id="PF03407"/>
    </source>
</evidence>
<dbReference type="InterPro" id="IPR022057">
    <property type="entry name" value="Chs7"/>
</dbReference>
<reference evidence="17 18" key="1">
    <citation type="submission" date="2016-07" db="EMBL/GenBank/DDBJ databases">
        <title>Pervasive Adenine N6-methylation of Active Genes in Fungi.</title>
        <authorList>
            <consortium name="DOE Joint Genome Institute"/>
            <person name="Mondo S.J."/>
            <person name="Dannebaum R.O."/>
            <person name="Kuo R.C."/>
            <person name="Labutti K."/>
            <person name="Haridas S."/>
            <person name="Kuo A."/>
            <person name="Salamov A."/>
            <person name="Ahrendt S.R."/>
            <person name="Lipzen A."/>
            <person name="Sullivan W."/>
            <person name="Andreopoulos W.B."/>
            <person name="Clum A."/>
            <person name="Lindquist E."/>
            <person name="Daum C."/>
            <person name="Ramamoorthy G.K."/>
            <person name="Gryganskyi A."/>
            <person name="Culley D."/>
            <person name="Magnuson J.K."/>
            <person name="James T.Y."/>
            <person name="O'Malley M.A."/>
            <person name="Stajich J.E."/>
            <person name="Spatafora J.W."/>
            <person name="Visel A."/>
            <person name="Grigoriev I.V."/>
        </authorList>
    </citation>
    <scope>NUCLEOTIDE SEQUENCE [LARGE SCALE GENOMIC DNA]</scope>
    <source>
        <strain evidence="17 18">NRRL 1336</strain>
    </source>
</reference>
<dbReference type="STRING" id="90262.A0A1X2ILZ6"/>
<evidence type="ECO:0000256" key="10">
    <source>
        <dbReference type="ARBA" id="ARBA00022989"/>
    </source>
</evidence>
<feature type="compositionally biased region" description="Polar residues" evidence="13">
    <location>
        <begin position="31"/>
        <end position="48"/>
    </location>
</feature>
<dbReference type="GO" id="GO:0015031">
    <property type="term" value="P:protein transport"/>
    <property type="evidence" value="ECO:0007669"/>
    <property type="project" value="UniProtKB-KW"/>
</dbReference>
<dbReference type="EMBL" id="MCGE01000008">
    <property type="protein sequence ID" value="ORZ18793.1"/>
    <property type="molecule type" value="Genomic_DNA"/>
</dbReference>
<evidence type="ECO:0000256" key="2">
    <source>
        <dbReference type="ARBA" id="ARBA00004586"/>
    </source>
</evidence>
<feature type="compositionally biased region" description="Pro residues" evidence="13">
    <location>
        <begin position="668"/>
        <end position="678"/>
    </location>
</feature>
<gene>
    <name evidence="17" type="ORF">BCR42DRAFT_324900</name>
</gene>
<dbReference type="PANTHER" id="PTHR35329">
    <property type="entry name" value="CHITIN SYNTHASE EXPORT CHAPERONE"/>
    <property type="match status" value="1"/>
</dbReference>
<evidence type="ECO:0000313" key="18">
    <source>
        <dbReference type="Proteomes" id="UP000193560"/>
    </source>
</evidence>
<evidence type="ECO:0000313" key="17">
    <source>
        <dbReference type="EMBL" id="ORZ18793.1"/>
    </source>
</evidence>
<keyword evidence="15" id="KW-0732">Signal</keyword>
<feature type="signal peptide" evidence="15">
    <location>
        <begin position="1"/>
        <end position="16"/>
    </location>
</feature>
<dbReference type="Pfam" id="PF12271">
    <property type="entry name" value="Chs7"/>
    <property type="match status" value="1"/>
</dbReference>
<evidence type="ECO:0000256" key="12">
    <source>
        <dbReference type="ARBA" id="ARBA00023316"/>
    </source>
</evidence>
<feature type="transmembrane region" description="Helical" evidence="14">
    <location>
        <begin position="529"/>
        <end position="552"/>
    </location>
</feature>
<proteinExistence type="inferred from homology"/>
<dbReference type="SUPFAM" id="SSF53448">
    <property type="entry name" value="Nucleotide-diphospho-sugar transferases"/>
    <property type="match status" value="1"/>
</dbReference>
<keyword evidence="12" id="KW-0961">Cell wall biogenesis/degradation</keyword>
<feature type="region of interest" description="Disordered" evidence="13">
    <location>
        <begin position="659"/>
        <end position="692"/>
    </location>
</feature>
<evidence type="ECO:0000256" key="7">
    <source>
        <dbReference type="ARBA" id="ARBA00022692"/>
    </source>
</evidence>